<sequence length="111" mass="12385">MIAALHQDTAERVRAYPRMHEMIEAAMDESWEVCSHHVDRISAVFERLVVEGVRRGEFETADPAAAARCLHTAVARYTHPLLARQPPQAPVPSLETMTAFLLASLRPTRGP</sequence>
<protein>
    <recommendedName>
        <fullName evidence="1">Tetracyclin repressor-like C-terminal domain-containing protein</fullName>
    </recommendedName>
</protein>
<dbReference type="Proteomes" id="UP001055057">
    <property type="component" value="Unassembled WGS sequence"/>
</dbReference>
<feature type="domain" description="Tetracyclin repressor-like C-terminal" evidence="1">
    <location>
        <begin position="2"/>
        <end position="85"/>
    </location>
</feature>
<organism evidence="2 3">
    <name type="scientific">Methylobacterium trifolii</name>
    <dbReference type="NCBI Taxonomy" id="1003092"/>
    <lineage>
        <taxon>Bacteria</taxon>
        <taxon>Pseudomonadati</taxon>
        <taxon>Pseudomonadota</taxon>
        <taxon>Alphaproteobacteria</taxon>
        <taxon>Hyphomicrobiales</taxon>
        <taxon>Methylobacteriaceae</taxon>
        <taxon>Methylobacterium</taxon>
    </lineage>
</organism>
<dbReference type="InterPro" id="IPR036271">
    <property type="entry name" value="Tet_transcr_reg_TetR-rel_C_sf"/>
</dbReference>
<dbReference type="SUPFAM" id="SSF48498">
    <property type="entry name" value="Tetracyclin repressor-like, C-terminal domain"/>
    <property type="match status" value="1"/>
</dbReference>
<evidence type="ECO:0000313" key="3">
    <source>
        <dbReference type="Proteomes" id="UP001055057"/>
    </source>
</evidence>
<evidence type="ECO:0000313" key="2">
    <source>
        <dbReference type="EMBL" id="GJE58653.1"/>
    </source>
</evidence>
<name>A0ABQ4TVC0_9HYPH</name>
<reference evidence="2" key="2">
    <citation type="submission" date="2021-08" db="EMBL/GenBank/DDBJ databases">
        <authorList>
            <person name="Tani A."/>
            <person name="Ola A."/>
            <person name="Ogura Y."/>
            <person name="Katsura K."/>
            <person name="Hayashi T."/>
        </authorList>
    </citation>
    <scope>NUCLEOTIDE SEQUENCE</scope>
    <source>
        <strain evidence="2">DSM 23632</strain>
    </source>
</reference>
<comment type="caution">
    <text evidence="2">The sequence shown here is derived from an EMBL/GenBank/DDBJ whole genome shotgun (WGS) entry which is preliminary data.</text>
</comment>
<dbReference type="Pfam" id="PF17935">
    <property type="entry name" value="TetR_C_27"/>
    <property type="match status" value="1"/>
</dbReference>
<dbReference type="Gene3D" id="1.10.357.10">
    <property type="entry name" value="Tetracycline Repressor, domain 2"/>
    <property type="match status" value="1"/>
</dbReference>
<dbReference type="EMBL" id="BPRB01000044">
    <property type="protein sequence ID" value="GJE58653.1"/>
    <property type="molecule type" value="Genomic_DNA"/>
</dbReference>
<reference evidence="2" key="1">
    <citation type="journal article" date="2021" name="Front. Microbiol.">
        <title>Comprehensive Comparative Genomics and Phenotyping of Methylobacterium Species.</title>
        <authorList>
            <person name="Alessa O."/>
            <person name="Ogura Y."/>
            <person name="Fujitani Y."/>
            <person name="Takami H."/>
            <person name="Hayashi T."/>
            <person name="Sahin N."/>
            <person name="Tani A."/>
        </authorList>
    </citation>
    <scope>NUCLEOTIDE SEQUENCE</scope>
    <source>
        <strain evidence="2">DSM 23632</strain>
    </source>
</reference>
<proteinExistence type="predicted"/>
<dbReference type="InterPro" id="IPR041478">
    <property type="entry name" value="TetR_C_27"/>
</dbReference>
<evidence type="ECO:0000259" key="1">
    <source>
        <dbReference type="Pfam" id="PF17935"/>
    </source>
</evidence>
<keyword evidence="3" id="KW-1185">Reference proteome</keyword>
<accession>A0ABQ4TVC0</accession>
<gene>
    <name evidence="2" type="ORF">MPOCJGCO_0735</name>
</gene>